<evidence type="ECO:0000256" key="2">
    <source>
        <dbReference type="ARBA" id="ARBA00022801"/>
    </source>
</evidence>
<accession>G6AWC8</accession>
<dbReference type="EMBL" id="AFZZ01000088">
    <property type="protein sequence ID" value="EHJ41267.1"/>
    <property type="molecule type" value="Genomic_DNA"/>
</dbReference>
<dbReference type="AlphaFoldDB" id="G6AWC8"/>
<dbReference type="PATRIC" id="fig|1002367.3.peg.736"/>
<dbReference type="eggNOG" id="COG4870">
    <property type="taxonomic scope" value="Bacteria"/>
</dbReference>
<dbReference type="PANTHER" id="PTHR10363">
    <property type="entry name" value="BLEOMYCIN HYDROLASE"/>
    <property type="match status" value="1"/>
</dbReference>
<gene>
    <name evidence="4" type="ORF">HMPREF0673_00926</name>
</gene>
<comment type="caution">
    <text evidence="4">The sequence shown here is derived from an EMBL/GenBank/DDBJ whole genome shotgun (WGS) entry which is preliminary data.</text>
</comment>
<dbReference type="Gene3D" id="3.90.70.10">
    <property type="entry name" value="Cysteine proteinases"/>
    <property type="match status" value="1"/>
</dbReference>
<dbReference type="GO" id="GO:0070005">
    <property type="term" value="F:cysteine-type aminopeptidase activity"/>
    <property type="evidence" value="ECO:0007669"/>
    <property type="project" value="InterPro"/>
</dbReference>
<feature type="non-terminal residue" evidence="4">
    <location>
        <position position="1"/>
    </location>
</feature>
<organism evidence="4 5">
    <name type="scientific">Leyella stercorea DSM 18206</name>
    <dbReference type="NCBI Taxonomy" id="1002367"/>
    <lineage>
        <taxon>Bacteria</taxon>
        <taxon>Pseudomonadati</taxon>
        <taxon>Bacteroidota</taxon>
        <taxon>Bacteroidia</taxon>
        <taxon>Bacteroidales</taxon>
        <taxon>Prevotellaceae</taxon>
        <taxon>Leyella</taxon>
    </lineage>
</organism>
<dbReference type="GO" id="GO:0009636">
    <property type="term" value="P:response to toxic substance"/>
    <property type="evidence" value="ECO:0007669"/>
    <property type="project" value="TreeGrafter"/>
</dbReference>
<dbReference type="Pfam" id="PF03051">
    <property type="entry name" value="Peptidase_C1_2"/>
    <property type="match status" value="1"/>
</dbReference>
<reference evidence="4 5" key="1">
    <citation type="submission" date="2011-08" db="EMBL/GenBank/DDBJ databases">
        <authorList>
            <person name="Weinstock G."/>
            <person name="Sodergren E."/>
            <person name="Clifton S."/>
            <person name="Fulton L."/>
            <person name="Fulton B."/>
            <person name="Courtney L."/>
            <person name="Fronick C."/>
            <person name="Harrison M."/>
            <person name="Strong C."/>
            <person name="Farmer C."/>
            <person name="Delahaunty K."/>
            <person name="Markovic C."/>
            <person name="Hall O."/>
            <person name="Minx P."/>
            <person name="Tomlinson C."/>
            <person name="Mitreva M."/>
            <person name="Hou S."/>
            <person name="Chen J."/>
            <person name="Wollam A."/>
            <person name="Pepin K.H."/>
            <person name="Johnson M."/>
            <person name="Bhonagiri V."/>
            <person name="Zhang X."/>
            <person name="Suruliraj S."/>
            <person name="Warren W."/>
            <person name="Chinwalla A."/>
            <person name="Mardis E.R."/>
            <person name="Wilson R.K."/>
        </authorList>
    </citation>
    <scope>NUCLEOTIDE SEQUENCE [LARGE SCALE GENOMIC DNA]</scope>
    <source>
        <strain evidence="4 5">DSM 18206</strain>
    </source>
</reference>
<dbReference type="GO" id="GO:0043418">
    <property type="term" value="P:homocysteine catabolic process"/>
    <property type="evidence" value="ECO:0007669"/>
    <property type="project" value="TreeGrafter"/>
</dbReference>
<keyword evidence="1" id="KW-0645">Protease</keyword>
<evidence type="ECO:0000313" key="4">
    <source>
        <dbReference type="EMBL" id="EHJ41267.1"/>
    </source>
</evidence>
<dbReference type="InterPro" id="IPR038765">
    <property type="entry name" value="Papain-like_cys_pep_sf"/>
</dbReference>
<protein>
    <submittedName>
        <fullName evidence="4">Phage uncharacterized protein</fullName>
    </submittedName>
</protein>
<keyword evidence="2" id="KW-0378">Hydrolase</keyword>
<dbReference type="GO" id="GO:0005737">
    <property type="term" value="C:cytoplasm"/>
    <property type="evidence" value="ECO:0007669"/>
    <property type="project" value="TreeGrafter"/>
</dbReference>
<sequence length="354" mass="40638">GGAVVSTAPTIKKHSMRKLIILFVTLATITSCDLKRENFNSSKKHFTNEVLLGYTPVKDQGHSSLCWAYAMLATIETEHIQMGDSVNLSVDYIARYQLGEQARFHFLSKGYDRMTLRGTAPLLLRLIDEYGIMPYDSYNAHNINYQSMMKRLVMLSNSSRNMSELKNRAERLFDDRIGALPKKVYMLGAEYTPLEFAHSVCMRGEYLAMTSFTHHSFGEAFVLEVPDNYSNELYYNVPIDVMMKRIERSLRAGHPVCWEGDTSETGFDFKRGVAELTKQRPYTQKERQIEFENHHTTDDHCMVLIGIAHDENGKRYYIAKNSWGTGNAYNGLMYLSEEYVMMKTIAIVVKNINM</sequence>
<dbReference type="SUPFAM" id="SSF54001">
    <property type="entry name" value="Cysteine proteinases"/>
    <property type="match status" value="1"/>
</dbReference>
<dbReference type="GO" id="GO:0006508">
    <property type="term" value="P:proteolysis"/>
    <property type="evidence" value="ECO:0007669"/>
    <property type="project" value="UniProtKB-KW"/>
</dbReference>
<dbReference type="Proteomes" id="UP000004407">
    <property type="component" value="Unassembled WGS sequence"/>
</dbReference>
<evidence type="ECO:0000256" key="3">
    <source>
        <dbReference type="ARBA" id="ARBA00022807"/>
    </source>
</evidence>
<proteinExistence type="predicted"/>
<dbReference type="InterPro" id="IPR004134">
    <property type="entry name" value="Peptidase_C1B"/>
</dbReference>
<evidence type="ECO:0000313" key="5">
    <source>
        <dbReference type="Proteomes" id="UP000004407"/>
    </source>
</evidence>
<dbReference type="PANTHER" id="PTHR10363:SF2">
    <property type="entry name" value="BLEOMYCIN HYDROLASE"/>
    <property type="match status" value="1"/>
</dbReference>
<name>G6AWC8_9BACT</name>
<evidence type="ECO:0000256" key="1">
    <source>
        <dbReference type="ARBA" id="ARBA00022670"/>
    </source>
</evidence>
<keyword evidence="3" id="KW-0788">Thiol protease</keyword>
<dbReference type="HOGENOM" id="CLU_056707_1_0_10"/>